<feature type="domain" description="Helicase C-terminal" evidence="5">
    <location>
        <begin position="1006"/>
        <end position="1170"/>
    </location>
</feature>
<keyword evidence="1" id="KW-0547">Nucleotide-binding</keyword>
<dbReference type="Proteomes" id="UP001622594">
    <property type="component" value="Chromosome"/>
</dbReference>
<dbReference type="InterPro" id="IPR001650">
    <property type="entry name" value="Helicase_C-like"/>
</dbReference>
<dbReference type="Pfam" id="PF00270">
    <property type="entry name" value="DEAD"/>
    <property type="match status" value="1"/>
</dbReference>
<dbReference type="PANTHER" id="PTHR47957">
    <property type="entry name" value="ATP-DEPENDENT HELICASE HRQ1"/>
    <property type="match status" value="1"/>
</dbReference>
<name>A0ABZ1LI29_9ACTN</name>
<dbReference type="PROSITE" id="PS51192">
    <property type="entry name" value="HELICASE_ATP_BIND_1"/>
    <property type="match status" value="1"/>
</dbReference>
<dbReference type="PROSITE" id="PS51194">
    <property type="entry name" value="HELICASE_CTER"/>
    <property type="match status" value="1"/>
</dbReference>
<feature type="region of interest" description="Disordered" evidence="3">
    <location>
        <begin position="469"/>
        <end position="488"/>
    </location>
</feature>
<feature type="domain" description="Helicase ATP-binding" evidence="4">
    <location>
        <begin position="89"/>
        <end position="290"/>
    </location>
</feature>
<proteinExistence type="predicted"/>
<accession>A0ABZ1LI29</accession>
<feature type="region of interest" description="Disordered" evidence="3">
    <location>
        <begin position="2131"/>
        <end position="2164"/>
    </location>
</feature>
<evidence type="ECO:0000256" key="2">
    <source>
        <dbReference type="ARBA" id="ARBA00022840"/>
    </source>
</evidence>
<organism evidence="6 7">
    <name type="scientific">Streptomyces zaomyceticus</name>
    <dbReference type="NCBI Taxonomy" id="68286"/>
    <lineage>
        <taxon>Bacteria</taxon>
        <taxon>Bacillati</taxon>
        <taxon>Actinomycetota</taxon>
        <taxon>Actinomycetes</taxon>
        <taxon>Kitasatosporales</taxon>
        <taxon>Streptomycetaceae</taxon>
        <taxon>Streptomyces</taxon>
    </lineage>
</organism>
<dbReference type="SMART" id="SM00487">
    <property type="entry name" value="DEXDc"/>
    <property type="match status" value="1"/>
</dbReference>
<evidence type="ECO:0000256" key="1">
    <source>
        <dbReference type="ARBA" id="ARBA00022741"/>
    </source>
</evidence>
<evidence type="ECO:0000256" key="3">
    <source>
        <dbReference type="SAM" id="MobiDB-lite"/>
    </source>
</evidence>
<gene>
    <name evidence="6" type="ORF">OG814_32475</name>
</gene>
<dbReference type="InterPro" id="IPR011545">
    <property type="entry name" value="DEAD/DEAH_box_helicase_dom"/>
</dbReference>
<evidence type="ECO:0000313" key="6">
    <source>
        <dbReference type="EMBL" id="WTR73670.1"/>
    </source>
</evidence>
<dbReference type="Pfam" id="PF00271">
    <property type="entry name" value="Helicase_C"/>
    <property type="match status" value="1"/>
</dbReference>
<reference evidence="6 7" key="1">
    <citation type="submission" date="2022-10" db="EMBL/GenBank/DDBJ databases">
        <title>The complete genomes of actinobacterial strains from the NBC collection.</title>
        <authorList>
            <person name="Joergensen T.S."/>
            <person name="Alvarez Arevalo M."/>
            <person name="Sterndorff E.B."/>
            <person name="Faurdal D."/>
            <person name="Vuksanovic O."/>
            <person name="Mourched A.-S."/>
            <person name="Charusanti P."/>
            <person name="Shaw S."/>
            <person name="Blin K."/>
            <person name="Weber T."/>
        </authorList>
    </citation>
    <scope>NUCLEOTIDE SEQUENCE [LARGE SCALE GENOMIC DNA]</scope>
    <source>
        <strain evidence="6 7">NBC_00123</strain>
    </source>
</reference>
<keyword evidence="2" id="KW-0067">ATP-binding</keyword>
<keyword evidence="7" id="KW-1185">Reference proteome</keyword>
<dbReference type="InterPro" id="IPR014001">
    <property type="entry name" value="Helicase_ATP-bd"/>
</dbReference>
<sequence length="2287" mass="252707">MRPTLEAQGLKESLLQYLSTTYALTDEGARQALHQFLGDENTGMFRGPFLRLRTPFVQADGSWEKYLDWRRTDWVPYAHQAKAFERLSSAGGRTPQPTLVTTGTGSGKTESFLYPVLDHCARERRAGRTGVKAVFLYPMNALATDQAQRINDLLRDEHEALGKVRAGLYIGDRAATQYDRVYTRRSDMQISPPDILITNYKMLDLLLQRAQDAPLWADADIRYVVVDEFHTYDGAQGTDVAMLLRRLASAVGASEKGRPLGRICPVATSATLASGTDQDGVRQLLDVATQVFGTEFDASSIVGENRQTVDEFVPPSGFDPMLPMPAPDELAMLPDPSLGNEEFASLAEAVTGSRETDPYVLGGHLKRHMLASAVMHALDGQVRTVPEVLDLMWRRGAPSWGQAITRQPEVAASALARLVALLSVARDPASTPEKPRPFVQVEVHQWARSVSRLVRGVLPWPKAEFQWDSAGATDRSAEQPARTAPVTTATAGQTANLFLPAVYCRDCGRSGWAVFSPETDDADVQVDTHKIRRASVSQDKMRVRNLIAATEKEALEGSGAAPMDDAGRGVGAGGSSLAATNSGQLRVLDGPNRRLRLPDPVRDYDWETGEPRLAGSDSAFVLVYLGDTATTAAEDDWCPACGSHNAIRFLGTGAAALAAASITQLFTGGEMDDQQGEDKTLMFNDSVQDAAHRAGFVASRSYTFSLRALFKKHLSEERPTALHDLIADVVAATTDRETLAAVVPTDLHDFKGVQRLLSGEGRGGDRKTWELIGERFAFEALMEFGFRSRNGRTLELTRTAAAHVRIKDEAAAIALVKAAHTEPYGKGGGLPVIEQDDACYLGFLRIFLERLRTRGAIGHRWLEGYLSEAGTSRYFIWGKRPPGMRAFPKGIAAPVFLLSAPKAKSEFDFATGRLSWYERWAQRVLGLPREQAAEFWSRLLPALVEARLLSVRTPLDGSLRIYGLKPGAVDVQLLKDAEVNEAFVRCPDCFWEQTVHPRLLGQWDGQRCPSYRCRKGRLVAGNRPEGLGRHQRDRDYREDYYRRLYRKAGTYQVITAEHTGMLPRPEREKVEAAFKDGSGFKDPNVLSCTPTLEMGIDIGDLSAVVLAALPRRAANYAQQVGRAGRRTGNAFLLTIPDRSRRDLYYLDQPREMIAGQIVPPGSHLSAIEILRRQYLAHLLDLAARGRMLRPDARPLPAVPHQAPALFGPSGYLADLVETALADADSLVDGFLGLFPIGVNEQAAEDLRTYAKRKLRSAVERAERQWQRGEDVLRRRLKYIAEARDELHDTEDEQRARKAELDAEHRAVGKRLHKLGLTTAQQALCDLGLLPNYALIDSVTTLNATLYWPDGKDPNTDRDRFDSKVRSYDRPRRYALSELAPGNTFYVNGYKHEITGIDIGSSSQPDWKTWRFCQECGYVRTEDAKDDRQPCPRCHSARIADDGSCLHQVVEPTVVTSRDKREDARIRDDKDDRDQRYYTVIDAVDIPQNEIQQGTSWRHTRQTFGIDYCRKAVIRRVNVGPMRFDSQSEDELAGQDVRMAPFHVCTACGAATADGKPVFDHDTDALGSSAGHNPKVKHHQPWCPLRRGRKASEVPQQPVLLAHQLHTEALRVLLPAATVLVEEKIYSFKAALRLGVDRQFGGDPSHLDTTLARMPDQATGEKRHFLVLFDRLPGGTGYLDRLTDSDDFKEMLLKARAVLLACPCQDEGLRACHRCLHRHTEERHQDVVSRREALTILGDLLGPIDENGEPLRDGDGNPIDGWSVGKVETTDLIGLDKQVESDLEARFLAALRKWSETQDDAALDESGTNSGYLRFTGSGAGPGEGKGTDARTVRSTGWRLTAQRNLEYTRTDFTFESTDGPRRSVTVYLDGHRYHASRKHNRIASDCAKRNDLRADGHIVFQITWDDLELFEKGDAAKARPVWPPYRRTGQDTAKEWYEEMGGDRAHFADAVFANPIETLLAYLRQPSRTAWGQRAKALVGGLMSAPEPLVQQADRNQAREAVRTALAALGRGAGPQPESEEGDGDVLVLHATDECGLPLIYTVDASGDDGAEQPRWSAIAVLDDLTEAVGTDAHKLMWRSWLYWSNLLQFLAFAGGDGIQLATSQAAGFPVELLTIGGGIGELESLMVQRRPAPDAEKVPAQSPAGAPVSGVGSATEPTAESPLEKAVAGILRDRAWDEDIIDLLEEDEPDSDLTRLAKQIAASGKKAPVFGYELGERGWQADFAWIDPSIKIAVVTADAHGTQDDERRKRDDAYAADGWTVRTAADWLSHLDTLLTLLPDTKGPTT</sequence>
<keyword evidence="6" id="KW-0347">Helicase</keyword>
<dbReference type="RefSeq" id="WP_406336486.1">
    <property type="nucleotide sequence ID" value="NZ_CP108188.1"/>
</dbReference>
<dbReference type="SUPFAM" id="SSF52540">
    <property type="entry name" value="P-loop containing nucleoside triphosphate hydrolases"/>
    <property type="match status" value="2"/>
</dbReference>
<dbReference type="GO" id="GO:0004386">
    <property type="term" value="F:helicase activity"/>
    <property type="evidence" value="ECO:0007669"/>
    <property type="project" value="UniProtKB-KW"/>
</dbReference>
<dbReference type="Gene3D" id="3.40.50.300">
    <property type="entry name" value="P-loop containing nucleotide triphosphate hydrolases"/>
    <property type="match status" value="2"/>
</dbReference>
<dbReference type="InterPro" id="IPR027417">
    <property type="entry name" value="P-loop_NTPase"/>
</dbReference>
<protein>
    <submittedName>
        <fullName evidence="6">DEAD/DEAH box helicase</fullName>
    </submittedName>
</protein>
<dbReference type="EMBL" id="CP108188">
    <property type="protein sequence ID" value="WTR73670.1"/>
    <property type="molecule type" value="Genomic_DNA"/>
</dbReference>
<evidence type="ECO:0000313" key="7">
    <source>
        <dbReference type="Proteomes" id="UP001622594"/>
    </source>
</evidence>
<evidence type="ECO:0000259" key="5">
    <source>
        <dbReference type="PROSITE" id="PS51194"/>
    </source>
</evidence>
<dbReference type="Pfam" id="PF09369">
    <property type="entry name" value="MZB"/>
    <property type="match status" value="1"/>
</dbReference>
<dbReference type="PANTHER" id="PTHR47957:SF3">
    <property type="entry name" value="ATP-DEPENDENT HELICASE HRQ1"/>
    <property type="match status" value="1"/>
</dbReference>
<dbReference type="InterPro" id="IPR018973">
    <property type="entry name" value="MZB"/>
</dbReference>
<keyword evidence="6" id="KW-0378">Hydrolase</keyword>
<dbReference type="SMART" id="SM00490">
    <property type="entry name" value="HELICc"/>
    <property type="match status" value="1"/>
</dbReference>
<evidence type="ECO:0000259" key="4">
    <source>
        <dbReference type="PROSITE" id="PS51192"/>
    </source>
</evidence>